<sequence>MNLTVIGTGYVGLVSGTCFAEMGNNVTCIDIDQKKIDGLKNGIIPIYEPGLEAIVKRNVAGKTLHFSTSLENHLENCDIAFIAVGTPMGEDGSADLQYVLQVARQIGAHMTTPLIIVDKSTVPVGTADKVHEAIANELDKRGESIPFTVVSNPEFLKEGDAISDFMKPDRVVIGSDNPDATKKMRALYAPFFRSSMDRLITMDVRSAEMTKYVANAMLATKISFMNEVANICELVGADVNKVRIGIGSDSRIGYSFIYPGSGYGGSCFPKDVKALKKTAMQHGYQPQLIEAVEDVNDRQKLVVANKIIAKYGEDLSGKVFAVWGLSFKPETDDMREAPSIYIINELVKRGATVKAYDPKAIEEAKHFYLKDTPNITYYSSKYEAISEANAMILLTEWKEFRSPDFHEIKKQLVEPVIFDGRNQYNDEILGEMGFEYYQIGKTRS</sequence>
<feature type="binding site" evidence="11">
    <location>
        <position position="264"/>
    </location>
    <ligand>
        <name>substrate</name>
    </ligand>
</feature>
<dbReference type="Pfam" id="PF03720">
    <property type="entry name" value="UDPG_MGDP_dh_C"/>
    <property type="match status" value="1"/>
</dbReference>
<feature type="binding site" evidence="11">
    <location>
        <begin position="256"/>
        <end position="260"/>
    </location>
    <ligand>
        <name>substrate</name>
    </ligand>
</feature>
<evidence type="ECO:0000256" key="5">
    <source>
        <dbReference type="ARBA" id="ARBA00023002"/>
    </source>
</evidence>
<dbReference type="SUPFAM" id="SSF51735">
    <property type="entry name" value="NAD(P)-binding Rossmann-fold domains"/>
    <property type="match status" value="1"/>
</dbReference>
<dbReference type="EMBL" id="VNWK01000013">
    <property type="protein sequence ID" value="TXJ98812.1"/>
    <property type="molecule type" value="Genomic_DNA"/>
</dbReference>
<proteinExistence type="inferred from homology"/>
<dbReference type="Gene3D" id="1.20.5.100">
    <property type="entry name" value="Cytochrome c1, transmembrane anchor, C-terminal"/>
    <property type="match status" value="1"/>
</dbReference>
<dbReference type="GO" id="GO:0006065">
    <property type="term" value="P:UDP-glucuronate biosynthetic process"/>
    <property type="evidence" value="ECO:0007669"/>
    <property type="project" value="UniProtKB-UniPathway"/>
</dbReference>
<comment type="catalytic activity">
    <reaction evidence="7 9">
        <text>UDP-alpha-D-glucose + 2 NAD(+) + H2O = UDP-alpha-D-glucuronate + 2 NADH + 3 H(+)</text>
        <dbReference type="Rhea" id="RHEA:23596"/>
        <dbReference type="ChEBI" id="CHEBI:15377"/>
        <dbReference type="ChEBI" id="CHEBI:15378"/>
        <dbReference type="ChEBI" id="CHEBI:57540"/>
        <dbReference type="ChEBI" id="CHEBI:57945"/>
        <dbReference type="ChEBI" id="CHEBI:58052"/>
        <dbReference type="ChEBI" id="CHEBI:58885"/>
        <dbReference type="EC" id="1.1.1.22"/>
    </reaction>
</comment>
<dbReference type="InterPro" id="IPR028357">
    <property type="entry name" value="UDPglc_DH_bac"/>
</dbReference>
<comment type="function">
    <text evidence="8">Catalyzes the conversion of UDP-glucose into UDP-glucuronate, one of the precursors of teichuronic acid.</text>
</comment>
<dbReference type="InterPro" id="IPR001732">
    <property type="entry name" value="UDP-Glc/GDP-Man_DH_N"/>
</dbReference>
<dbReference type="InterPro" id="IPR017476">
    <property type="entry name" value="UDP-Glc/GDP-Man"/>
</dbReference>
<dbReference type="OrthoDB" id="9803238at2"/>
<evidence type="ECO:0000256" key="4">
    <source>
        <dbReference type="ARBA" id="ARBA00015132"/>
    </source>
</evidence>
<evidence type="ECO:0000313" key="15">
    <source>
        <dbReference type="EMBL" id="TXJ98812.1"/>
    </source>
</evidence>
<feature type="binding site" evidence="12">
    <location>
        <position position="30"/>
    </location>
    <ligand>
        <name>NAD(+)</name>
        <dbReference type="ChEBI" id="CHEBI:57540"/>
    </ligand>
</feature>
<evidence type="ECO:0000256" key="2">
    <source>
        <dbReference type="ARBA" id="ARBA00006601"/>
    </source>
</evidence>
<dbReference type="NCBIfam" id="TIGR03026">
    <property type="entry name" value="NDP-sugDHase"/>
    <property type="match status" value="1"/>
</dbReference>
<feature type="binding site" evidence="11">
    <location>
        <begin position="155"/>
        <end position="158"/>
    </location>
    <ligand>
        <name>substrate</name>
    </ligand>
</feature>
<dbReference type="PIRSF" id="PIRSF500134">
    <property type="entry name" value="UDPglc_DH_bac"/>
    <property type="match status" value="1"/>
</dbReference>
<evidence type="ECO:0000259" key="13">
    <source>
        <dbReference type="SMART" id="SM00984"/>
    </source>
</evidence>
<feature type="binding site" evidence="12">
    <location>
        <position position="270"/>
    </location>
    <ligand>
        <name>NAD(+)</name>
        <dbReference type="ChEBI" id="CHEBI:57540"/>
    </ligand>
</feature>
<comment type="pathway">
    <text evidence="1">Nucleotide-sugar biosynthesis; UDP-alpha-D-glucuronate biosynthesis; UDP-alpha-D-glucuronate from UDP-alpha-D-glucose: step 1/1.</text>
</comment>
<feature type="binding site" evidence="12">
    <location>
        <position position="86"/>
    </location>
    <ligand>
        <name>NAD(+)</name>
        <dbReference type="ChEBI" id="CHEBI:57540"/>
    </ligand>
</feature>
<name>A0A3A1NK58_9FLAO</name>
<dbReference type="SUPFAM" id="SSF48179">
    <property type="entry name" value="6-phosphogluconate dehydrogenase C-terminal domain-like"/>
    <property type="match status" value="1"/>
</dbReference>
<dbReference type="UniPathway" id="UPA00038">
    <property type="reaction ID" value="UER00491"/>
</dbReference>
<feature type="active site" description="Nucleophile" evidence="10">
    <location>
        <position position="267"/>
    </location>
</feature>
<dbReference type="EMBL" id="QXFI01000013">
    <property type="protein sequence ID" value="RIV46043.1"/>
    <property type="molecule type" value="Genomic_DNA"/>
</dbReference>
<keyword evidence="5 9" id="KW-0560">Oxidoreductase</keyword>
<accession>A0A3A1NK58</accession>
<dbReference type="RefSeq" id="WP_119646522.1">
    <property type="nucleotide sequence ID" value="NZ_QXFI01000013.1"/>
</dbReference>
<evidence type="ECO:0000256" key="3">
    <source>
        <dbReference type="ARBA" id="ARBA00012954"/>
    </source>
</evidence>
<keyword evidence="6 9" id="KW-0520">NAD</keyword>
<dbReference type="FunFam" id="1.20.5.100:FF:000001">
    <property type="entry name" value="UDP-glucose 6-dehydrogenase"/>
    <property type="match status" value="1"/>
</dbReference>
<feature type="binding site" evidence="12">
    <location>
        <position position="35"/>
    </location>
    <ligand>
        <name>NAD(+)</name>
        <dbReference type="ChEBI" id="CHEBI:57540"/>
    </ligand>
</feature>
<protein>
    <recommendedName>
        <fullName evidence="4 9">UDP-glucose 6-dehydrogenase</fullName>
        <ecNumber evidence="3 9">1.1.1.22</ecNumber>
    </recommendedName>
</protein>
<dbReference type="InterPro" id="IPR014026">
    <property type="entry name" value="UDP-Glc/GDP-Man_DH_dimer"/>
</dbReference>
<evidence type="ECO:0000313" key="16">
    <source>
        <dbReference type="Proteomes" id="UP000266691"/>
    </source>
</evidence>
<dbReference type="Proteomes" id="UP000321621">
    <property type="component" value="Unassembled WGS sequence"/>
</dbReference>
<evidence type="ECO:0000256" key="11">
    <source>
        <dbReference type="PIRSR" id="PIRSR500134-2"/>
    </source>
</evidence>
<evidence type="ECO:0000256" key="7">
    <source>
        <dbReference type="ARBA" id="ARBA00047473"/>
    </source>
</evidence>
<dbReference type="GO" id="GO:0000271">
    <property type="term" value="P:polysaccharide biosynthetic process"/>
    <property type="evidence" value="ECO:0007669"/>
    <property type="project" value="InterPro"/>
</dbReference>
<evidence type="ECO:0000256" key="10">
    <source>
        <dbReference type="PIRSR" id="PIRSR500134-1"/>
    </source>
</evidence>
<reference evidence="15 17" key="2">
    <citation type="submission" date="2019-07" db="EMBL/GenBank/DDBJ databases">
        <title>Draft genome of two Muricauda strains isolated from deep sea.</title>
        <authorList>
            <person name="Sun C."/>
        </authorList>
    </citation>
    <scope>NUCLEOTIDE SEQUENCE [LARGE SCALE GENOMIC DNA]</scope>
    <source>
        <strain evidence="15 17">72</strain>
    </source>
</reference>
<dbReference type="SUPFAM" id="SSF52413">
    <property type="entry name" value="UDP-glucose/GDP-mannose dehydrogenase C-terminal domain"/>
    <property type="match status" value="1"/>
</dbReference>
<feature type="binding site" evidence="12">
    <location>
        <position position="335"/>
    </location>
    <ligand>
        <name>NAD(+)</name>
        <dbReference type="ChEBI" id="CHEBI:57540"/>
    </ligand>
</feature>
<dbReference type="InterPro" id="IPR014027">
    <property type="entry name" value="UDP-Glc/GDP-Man_DH_C"/>
</dbReference>
<keyword evidence="17" id="KW-1185">Reference proteome</keyword>
<evidence type="ECO:0000313" key="17">
    <source>
        <dbReference type="Proteomes" id="UP000321621"/>
    </source>
</evidence>
<dbReference type="GO" id="GO:0051287">
    <property type="term" value="F:NAD binding"/>
    <property type="evidence" value="ECO:0007669"/>
    <property type="project" value="InterPro"/>
</dbReference>
<dbReference type="InterPro" id="IPR008927">
    <property type="entry name" value="6-PGluconate_DH-like_C_sf"/>
</dbReference>
<evidence type="ECO:0000256" key="8">
    <source>
        <dbReference type="ARBA" id="ARBA00053241"/>
    </source>
</evidence>
<dbReference type="PIRSF" id="PIRSF000124">
    <property type="entry name" value="UDPglc_GDPman_dh"/>
    <property type="match status" value="1"/>
</dbReference>
<evidence type="ECO:0000256" key="6">
    <source>
        <dbReference type="ARBA" id="ARBA00023027"/>
    </source>
</evidence>
<dbReference type="EC" id="1.1.1.22" evidence="3 9"/>
<dbReference type="InterPro" id="IPR036220">
    <property type="entry name" value="UDP-Glc/GDP-Man_DH_C_sf"/>
</dbReference>
<dbReference type="Pfam" id="PF00984">
    <property type="entry name" value="UDPG_MGDP_dh"/>
    <property type="match status" value="1"/>
</dbReference>
<organism evidence="14 16">
    <name type="scientific">Flagellimonas pelagia</name>
    <dbReference type="NCBI Taxonomy" id="2306998"/>
    <lineage>
        <taxon>Bacteria</taxon>
        <taxon>Pseudomonadati</taxon>
        <taxon>Bacteroidota</taxon>
        <taxon>Flavobacteriia</taxon>
        <taxon>Flavobacteriales</taxon>
        <taxon>Flavobacteriaceae</taxon>
        <taxon>Flagellimonas</taxon>
    </lineage>
</organism>
<feature type="binding site" evidence="12">
    <location>
        <position position="158"/>
    </location>
    <ligand>
        <name>NAD(+)</name>
        <dbReference type="ChEBI" id="CHEBI:57540"/>
    </ligand>
</feature>
<feature type="binding site" evidence="12">
    <location>
        <position position="121"/>
    </location>
    <ligand>
        <name>NAD(+)</name>
        <dbReference type="ChEBI" id="CHEBI:57540"/>
    </ligand>
</feature>
<reference evidence="14 16" key="1">
    <citation type="submission" date="2018-08" db="EMBL/GenBank/DDBJ databases">
        <title>Proposal of Muricauda 72 sp.nov. and Muricauda NH166 sp.nov., isolated from seawater.</title>
        <authorList>
            <person name="Cheng H."/>
            <person name="Wu Y.-H."/>
            <person name="Guo L.-L."/>
            <person name="Xu X.-W."/>
        </authorList>
    </citation>
    <scope>NUCLEOTIDE SEQUENCE [LARGE SCALE GENOMIC DNA]</scope>
    <source>
        <strain evidence="14 16">72</strain>
    </source>
</reference>
<dbReference type="Gene3D" id="3.40.50.720">
    <property type="entry name" value="NAD(P)-binding Rossmann-like Domain"/>
    <property type="match status" value="2"/>
</dbReference>
<feature type="domain" description="UDP-glucose/GDP-mannose dehydrogenase C-terminal" evidence="13">
    <location>
        <begin position="321"/>
        <end position="426"/>
    </location>
</feature>
<dbReference type="InterPro" id="IPR036291">
    <property type="entry name" value="NAD(P)-bd_dom_sf"/>
</dbReference>
<dbReference type="Pfam" id="PF03721">
    <property type="entry name" value="UDPG_MGDP_dh_N"/>
    <property type="match status" value="1"/>
</dbReference>
<dbReference type="AlphaFoldDB" id="A0A3A1NK58"/>
<gene>
    <name evidence="14" type="ORF">D2V05_05615</name>
    <name evidence="15" type="ORF">FQ017_05570</name>
</gene>
<dbReference type="PANTHER" id="PTHR43750:SF3">
    <property type="entry name" value="UDP-GLUCOSE 6-DEHYDROGENASE TUAD"/>
    <property type="match status" value="1"/>
</dbReference>
<evidence type="ECO:0000256" key="12">
    <source>
        <dbReference type="PIRSR" id="PIRSR500134-3"/>
    </source>
</evidence>
<feature type="binding site" evidence="11">
    <location>
        <position position="328"/>
    </location>
    <ligand>
        <name>substrate</name>
    </ligand>
</feature>
<feature type="binding site" evidence="11">
    <location>
        <position position="211"/>
    </location>
    <ligand>
        <name>substrate</name>
    </ligand>
</feature>
<evidence type="ECO:0000256" key="9">
    <source>
        <dbReference type="PIRNR" id="PIRNR000124"/>
    </source>
</evidence>
<evidence type="ECO:0000256" key="1">
    <source>
        <dbReference type="ARBA" id="ARBA00004701"/>
    </source>
</evidence>
<dbReference type="Proteomes" id="UP000266691">
    <property type="component" value="Unassembled WGS sequence"/>
</dbReference>
<dbReference type="SMART" id="SM00984">
    <property type="entry name" value="UDPG_MGDP_dh_C"/>
    <property type="match status" value="1"/>
</dbReference>
<comment type="caution">
    <text evidence="14">The sequence shown here is derived from an EMBL/GenBank/DDBJ whole genome shotgun (WGS) entry which is preliminary data.</text>
</comment>
<dbReference type="GO" id="GO:0003979">
    <property type="term" value="F:UDP-glucose 6-dehydrogenase activity"/>
    <property type="evidence" value="ECO:0007669"/>
    <property type="project" value="UniProtKB-EC"/>
</dbReference>
<evidence type="ECO:0000313" key="14">
    <source>
        <dbReference type="EMBL" id="RIV46043.1"/>
    </source>
</evidence>
<comment type="similarity">
    <text evidence="2 9">Belongs to the UDP-glucose/GDP-mannose dehydrogenase family.</text>
</comment>
<dbReference type="PANTHER" id="PTHR43750">
    <property type="entry name" value="UDP-GLUCOSE 6-DEHYDROGENASE TUAD"/>
    <property type="match status" value="1"/>
</dbReference>